<keyword evidence="3" id="KW-1185">Reference proteome</keyword>
<evidence type="ECO:0000313" key="2">
    <source>
        <dbReference type="EMBL" id="ALO47893.1"/>
    </source>
</evidence>
<dbReference type="EMBL" id="CP013195">
    <property type="protein sequence ID" value="ALO47893.1"/>
    <property type="molecule type" value="Genomic_DNA"/>
</dbReference>
<gene>
    <name evidence="2" type="ORF">AS203_01230</name>
</gene>
<feature type="signal peptide" evidence="1">
    <location>
        <begin position="1"/>
        <end position="16"/>
    </location>
</feature>
<reference evidence="3" key="1">
    <citation type="submission" date="2015-11" db="EMBL/GenBank/DDBJ databases">
        <authorList>
            <person name="Holder M.E."/>
            <person name="Ajami N.J."/>
            <person name="Petrosino J.F."/>
        </authorList>
    </citation>
    <scope>NUCLEOTIDE SEQUENCE [LARGE SCALE GENOMIC DNA]</scope>
    <source>
        <strain evidence="3">F0113</strain>
    </source>
</reference>
<evidence type="ECO:0000313" key="3">
    <source>
        <dbReference type="Proteomes" id="UP000056252"/>
    </source>
</evidence>
<dbReference type="KEGG" id="peo:AS203_01230"/>
<sequence>MKKLLLLLLLTIPALAFSQKEDIRVEIHFQGNTFYKEFRPYEFVGNVGYNITDRFFVNARGESTIALFKINGTKDYYTNVMYGANVGYTFLKDDLGNFDVRIGLGDNLRRKQDWKYNYYDAGVYMHLGKAKIKPDFGFGIRRYHSKGSLFKSYTRVFVAIGLSFGA</sequence>
<dbReference type="RefSeq" id="WP_025065114.1">
    <property type="nucleotide sequence ID" value="NZ_CP013195.1"/>
</dbReference>
<evidence type="ECO:0008006" key="4">
    <source>
        <dbReference type="Google" id="ProtNLM"/>
    </source>
</evidence>
<organism evidence="2 3">
    <name type="scientific">Hoylesella enoeca</name>
    <dbReference type="NCBI Taxonomy" id="76123"/>
    <lineage>
        <taxon>Bacteria</taxon>
        <taxon>Pseudomonadati</taxon>
        <taxon>Bacteroidota</taxon>
        <taxon>Bacteroidia</taxon>
        <taxon>Bacteroidales</taxon>
        <taxon>Prevotellaceae</taxon>
        <taxon>Hoylesella</taxon>
    </lineage>
</organism>
<keyword evidence="1" id="KW-0732">Signal</keyword>
<proteinExistence type="predicted"/>
<accession>A0A0S2KI44</accession>
<evidence type="ECO:0000256" key="1">
    <source>
        <dbReference type="SAM" id="SignalP"/>
    </source>
</evidence>
<feature type="chain" id="PRO_5006601887" description="Outer membrane protein beta-barrel domain-containing protein" evidence="1">
    <location>
        <begin position="17"/>
        <end position="166"/>
    </location>
</feature>
<dbReference type="OrthoDB" id="1068997at2"/>
<name>A0A0S2KI44_9BACT</name>
<dbReference type="Proteomes" id="UP000056252">
    <property type="component" value="Chromosome"/>
</dbReference>
<dbReference type="AlphaFoldDB" id="A0A0S2KI44"/>
<protein>
    <recommendedName>
        <fullName evidence="4">Outer membrane protein beta-barrel domain-containing protein</fullName>
    </recommendedName>
</protein>